<feature type="non-terminal residue" evidence="5">
    <location>
        <position position="1"/>
    </location>
</feature>
<comment type="similarity">
    <text evidence="1">Belongs to the eukaryotic ribosomal protein eS25 family.</text>
</comment>
<evidence type="ECO:0000313" key="5">
    <source>
        <dbReference type="EMBL" id="RUP22911.1"/>
    </source>
</evidence>
<protein>
    <submittedName>
        <fullName evidence="5">S25 ribosomal protein-domain-containing protein</fullName>
    </submittedName>
</protein>
<proteinExistence type="inferred from homology"/>
<feature type="compositionally biased region" description="Acidic residues" evidence="4">
    <location>
        <begin position="197"/>
        <end position="206"/>
    </location>
</feature>
<name>A0A433BAR7_9FUNG</name>
<evidence type="ECO:0000313" key="6">
    <source>
        <dbReference type="Proteomes" id="UP000268093"/>
    </source>
</evidence>
<gene>
    <name evidence="5" type="ORF">BC936DRAFT_139053</name>
</gene>
<dbReference type="Gene3D" id="3.30.63.20">
    <property type="match status" value="1"/>
</dbReference>
<evidence type="ECO:0000256" key="2">
    <source>
        <dbReference type="ARBA" id="ARBA00022980"/>
    </source>
</evidence>
<dbReference type="GO" id="GO:0005840">
    <property type="term" value="C:ribosome"/>
    <property type="evidence" value="ECO:0007669"/>
    <property type="project" value="UniProtKB-KW"/>
</dbReference>
<evidence type="ECO:0000256" key="1">
    <source>
        <dbReference type="ARBA" id="ARBA00009106"/>
    </source>
</evidence>
<organism evidence="5 6">
    <name type="scientific">Jimgerdemannia flammicorona</name>
    <dbReference type="NCBI Taxonomy" id="994334"/>
    <lineage>
        <taxon>Eukaryota</taxon>
        <taxon>Fungi</taxon>
        <taxon>Fungi incertae sedis</taxon>
        <taxon>Mucoromycota</taxon>
        <taxon>Mucoromycotina</taxon>
        <taxon>Endogonomycetes</taxon>
        <taxon>Endogonales</taxon>
        <taxon>Endogonaceae</taxon>
        <taxon>Jimgerdemannia</taxon>
    </lineage>
</organism>
<evidence type="ECO:0000256" key="3">
    <source>
        <dbReference type="ARBA" id="ARBA00023274"/>
    </source>
</evidence>
<dbReference type="PANTHER" id="PTHR12850">
    <property type="entry name" value="40S RIBOSOMAL PROTEIN S25"/>
    <property type="match status" value="1"/>
</dbReference>
<dbReference type="AlphaFoldDB" id="A0A433BAR7"/>
<feature type="region of interest" description="Disordered" evidence="4">
    <location>
        <begin position="174"/>
        <end position="206"/>
    </location>
</feature>
<keyword evidence="3" id="KW-0687">Ribonucleoprotein</keyword>
<evidence type="ECO:0000256" key="4">
    <source>
        <dbReference type="SAM" id="MobiDB-lite"/>
    </source>
</evidence>
<comment type="caution">
    <text evidence="5">The sequence shown here is derived from an EMBL/GenBank/DDBJ whole genome shotgun (WGS) entry which is preliminary data.</text>
</comment>
<dbReference type="Proteomes" id="UP000268093">
    <property type="component" value="Unassembled WGS sequence"/>
</dbReference>
<dbReference type="FunFam" id="3.30.63.20:FF:000001">
    <property type="entry name" value="40S ribosomal protein S25"/>
    <property type="match status" value="1"/>
</dbReference>
<dbReference type="OrthoDB" id="10263513at2759"/>
<accession>A0A433BAR7</accession>
<feature type="compositionally biased region" description="Low complexity" evidence="4">
    <location>
        <begin position="7"/>
        <end position="16"/>
    </location>
</feature>
<keyword evidence="2 5" id="KW-0689">Ribosomal protein</keyword>
<dbReference type="Pfam" id="PF03297">
    <property type="entry name" value="Ribosomal_S25"/>
    <property type="match status" value="1"/>
</dbReference>
<sequence length="206" mass="22283">AKKDAAAKPSASSGGKSQKKKASSIPSLLPSLPQPRTQGTNVITLAYITPYLPTGAQQKWSAKKVKDKANNLVVLDKPTYDRLFKEVPSYKLVTPSVLVDRLRLNGSLARIAIRELEAKGLIRKITSHSSQMIYSTFCFLYSIFVYFPGPSAHHKTGFFRTARATGYVEAAAADEPGEKAAKAPKASKSKKSKAAAAEEEAPAEEE</sequence>
<keyword evidence="6" id="KW-1185">Reference proteome</keyword>
<dbReference type="EMBL" id="RBNI01014212">
    <property type="protein sequence ID" value="RUP22911.1"/>
    <property type="molecule type" value="Genomic_DNA"/>
</dbReference>
<feature type="region of interest" description="Disordered" evidence="4">
    <location>
        <begin position="1"/>
        <end position="33"/>
    </location>
</feature>
<dbReference type="GO" id="GO:1990904">
    <property type="term" value="C:ribonucleoprotein complex"/>
    <property type="evidence" value="ECO:0007669"/>
    <property type="project" value="UniProtKB-KW"/>
</dbReference>
<feature type="compositionally biased region" description="Low complexity" evidence="4">
    <location>
        <begin position="23"/>
        <end position="33"/>
    </location>
</feature>
<dbReference type="InterPro" id="IPR004977">
    <property type="entry name" value="Ribosomal_eS25"/>
</dbReference>
<reference evidence="5 6" key="1">
    <citation type="journal article" date="2018" name="New Phytol.">
        <title>Phylogenomics of Endogonaceae and evolution of mycorrhizas within Mucoromycota.</title>
        <authorList>
            <person name="Chang Y."/>
            <person name="Desiro A."/>
            <person name="Na H."/>
            <person name="Sandor L."/>
            <person name="Lipzen A."/>
            <person name="Clum A."/>
            <person name="Barry K."/>
            <person name="Grigoriev I.V."/>
            <person name="Martin F.M."/>
            <person name="Stajich J.E."/>
            <person name="Smith M.E."/>
            <person name="Bonito G."/>
            <person name="Spatafora J.W."/>
        </authorList>
    </citation>
    <scope>NUCLEOTIDE SEQUENCE [LARGE SCALE GENOMIC DNA]</scope>
    <source>
        <strain evidence="5 6">GMNB39</strain>
    </source>
</reference>